<dbReference type="Proteomes" id="UP000466586">
    <property type="component" value="Unassembled WGS sequence"/>
</dbReference>
<evidence type="ECO:0008006" key="3">
    <source>
        <dbReference type="Google" id="ProtNLM"/>
    </source>
</evidence>
<comment type="caution">
    <text evidence="1">The sequence shown here is derived from an EMBL/GenBank/DDBJ whole genome shotgun (WGS) entry which is preliminary data.</text>
</comment>
<reference evidence="1 2" key="1">
    <citation type="submission" date="2019-11" db="EMBL/GenBank/DDBJ databases">
        <title>Pedobacter sp. HMF7647 Genome sequencing and assembly.</title>
        <authorList>
            <person name="Kang H."/>
            <person name="Kim H."/>
            <person name="Joh K."/>
        </authorList>
    </citation>
    <scope>NUCLEOTIDE SEQUENCE [LARGE SCALE GENOMIC DNA]</scope>
    <source>
        <strain evidence="1 2">HMF7647</strain>
    </source>
</reference>
<name>A0A7K1YBP2_9SPHI</name>
<gene>
    <name evidence="1" type="ORF">GS399_13575</name>
</gene>
<evidence type="ECO:0000313" key="1">
    <source>
        <dbReference type="EMBL" id="MXV52006.1"/>
    </source>
</evidence>
<sequence>MKKQLLIGLFLFVTGGLKTYAQTIIFDAQHFAIVNENGLTREAAENTHQNSLNKIKQDLDNINLNVSSVVLVQDMIHQSLATVDGTLKDGLAVKQVAEIIGDITTQCSQITNLAKADPLLLLFAQQNAEQMKTRGINLVSEVSSFILKEGDNVLMDYEKRDFLLRKVILDLQVMRALSYSIYKTMYFAKLNGVIKSADPFQGFINQDTHLADQLLLQYQLLKQ</sequence>
<dbReference type="RefSeq" id="WP_160845190.1">
    <property type="nucleotide sequence ID" value="NZ_WVHT01000006.1"/>
</dbReference>
<organism evidence="1 2">
    <name type="scientific">Hufsiella arboris</name>
    <dbReference type="NCBI Taxonomy" id="2695275"/>
    <lineage>
        <taxon>Bacteria</taxon>
        <taxon>Pseudomonadati</taxon>
        <taxon>Bacteroidota</taxon>
        <taxon>Sphingobacteriia</taxon>
        <taxon>Sphingobacteriales</taxon>
        <taxon>Sphingobacteriaceae</taxon>
        <taxon>Hufsiella</taxon>
    </lineage>
</organism>
<keyword evidence="2" id="KW-1185">Reference proteome</keyword>
<dbReference type="EMBL" id="WVHT01000006">
    <property type="protein sequence ID" value="MXV52006.1"/>
    <property type="molecule type" value="Genomic_DNA"/>
</dbReference>
<accession>A0A7K1YBP2</accession>
<dbReference type="AlphaFoldDB" id="A0A7K1YBP2"/>
<proteinExistence type="predicted"/>
<evidence type="ECO:0000313" key="2">
    <source>
        <dbReference type="Proteomes" id="UP000466586"/>
    </source>
</evidence>
<protein>
    <recommendedName>
        <fullName evidence="3">Plasmid transfer protein</fullName>
    </recommendedName>
</protein>